<dbReference type="EMBL" id="CP050831">
    <property type="protein sequence ID" value="QIU94261.1"/>
    <property type="molecule type" value="Genomic_DNA"/>
</dbReference>
<accession>A0A6H0KMK1</accession>
<evidence type="ECO:0000313" key="3">
    <source>
        <dbReference type="EMBL" id="QIU94261.1"/>
    </source>
</evidence>
<keyword evidence="1" id="KW-0812">Transmembrane</keyword>
<feature type="domain" description="Dynamin N-terminal" evidence="2">
    <location>
        <begin position="67"/>
        <end position="215"/>
    </location>
</feature>
<keyword evidence="1" id="KW-0472">Membrane</keyword>
<dbReference type="InterPro" id="IPR027417">
    <property type="entry name" value="P-loop_NTPase"/>
</dbReference>
<dbReference type="RefSeq" id="WP_167962076.1">
    <property type="nucleotide sequence ID" value="NZ_CP050831.1"/>
</dbReference>
<dbReference type="Gene3D" id="3.40.50.300">
    <property type="entry name" value="P-loop containing nucleotide triphosphate hydrolases"/>
    <property type="match status" value="1"/>
</dbReference>
<proteinExistence type="predicted"/>
<dbReference type="InterPro" id="IPR045063">
    <property type="entry name" value="Dynamin_N"/>
</dbReference>
<keyword evidence="1" id="KW-1133">Transmembrane helix</keyword>
<evidence type="ECO:0000313" key="4">
    <source>
        <dbReference type="Proteomes" id="UP000501780"/>
    </source>
</evidence>
<sequence length="657" mass="75574">MKNAFWSQTTHIKAEAETPYQQMLSNISLLNSYIEEIPSDIRVTEDAQKHISQIDEILMMYARKPNVCLYGNFDSGKSTLSNILLGKHKLPTGLAPLTRIPTFIHHVEDRPKWLNENDYVLIFDENWDPVFWSDEDNCIQHLVEKGGYNALKEYVTHKKKKNTEYKSAYALVFVDAPVLLYCSITDFPGFGNSNEDTLRTTNRYLAVDVAFYLSILPGFMDATELYHLGDILDKLPNYPEIPSINQLFIVATHCNPRRYNTTSIKETLKIASKRICNQFDNKESFRKNNLTERKINQRIFACWFDDVNLDNFTNVFFDLIKNELPKIFLNRVNSKIDLFKQNSNKYFSDIINEYHEHLADFQKVESFYNELVLKEPERKRQTDEKKKSIIALIKTDKKKSIDEFCLYYDNIVSIESIIGIIENKFPDKKEAQTYLSGYIIELLQEKVKSIIDVKTNCICSDIENYISGYHKYLTSQKMTSLIPFDATRAFSIGLSNASSLGAISFVSGIYRTGILTALTASLISSIGMTAASVFTTLGAILTPLAPIALGIIALGIFSLFKDWKKELAKEVYNTLLKKDIKSVTKDSIYSYWEDTETTFISGAERIELEWSNSLHKKGLDIKNKSIKRVDINNLLKEKKQLKSYFDKAPWEKSNFNI</sequence>
<reference evidence="3 4" key="1">
    <citation type="submission" date="2020-03" db="EMBL/GenBank/DDBJ databases">
        <title>Genomic analysis of Bacteroides faecium CBA7301.</title>
        <authorList>
            <person name="Kim J."/>
            <person name="Roh S.W."/>
        </authorList>
    </citation>
    <scope>NUCLEOTIDE SEQUENCE [LARGE SCALE GENOMIC DNA]</scope>
    <source>
        <strain evidence="3 4">CBA7301</strain>
    </source>
</reference>
<feature type="transmembrane region" description="Helical" evidence="1">
    <location>
        <begin position="540"/>
        <end position="560"/>
    </location>
</feature>
<organism evidence="3 4">
    <name type="scientific">Bacteroides faecium</name>
    <dbReference type="NCBI Taxonomy" id="2715212"/>
    <lineage>
        <taxon>Bacteria</taxon>
        <taxon>Pseudomonadati</taxon>
        <taxon>Bacteroidota</taxon>
        <taxon>Bacteroidia</taxon>
        <taxon>Bacteroidales</taxon>
        <taxon>Bacteroidaceae</taxon>
        <taxon>Bacteroides</taxon>
    </lineage>
</organism>
<evidence type="ECO:0000256" key="1">
    <source>
        <dbReference type="SAM" id="Phobius"/>
    </source>
</evidence>
<dbReference type="KEGG" id="bfc:BacF7301_08910"/>
<evidence type="ECO:0000259" key="2">
    <source>
        <dbReference type="Pfam" id="PF00350"/>
    </source>
</evidence>
<gene>
    <name evidence="3" type="ORF">BacF7301_08910</name>
</gene>
<keyword evidence="4" id="KW-1185">Reference proteome</keyword>
<protein>
    <recommendedName>
        <fullName evidence="2">Dynamin N-terminal domain-containing protein</fullName>
    </recommendedName>
</protein>
<name>A0A6H0KMK1_9BACE</name>
<dbReference type="Pfam" id="PF00350">
    <property type="entry name" value="Dynamin_N"/>
    <property type="match status" value="1"/>
</dbReference>
<dbReference type="SUPFAM" id="SSF52540">
    <property type="entry name" value="P-loop containing nucleoside triphosphate hydrolases"/>
    <property type="match status" value="1"/>
</dbReference>
<dbReference type="AlphaFoldDB" id="A0A6H0KMK1"/>
<dbReference type="Proteomes" id="UP000501780">
    <property type="component" value="Chromosome"/>
</dbReference>